<organism evidence="1 2">
    <name type="scientific">Paracerasibacillus soli</name>
    <dbReference type="NCBI Taxonomy" id="480284"/>
    <lineage>
        <taxon>Bacteria</taxon>
        <taxon>Bacillati</taxon>
        <taxon>Bacillota</taxon>
        <taxon>Bacilli</taxon>
        <taxon>Bacillales</taxon>
        <taxon>Bacillaceae</taxon>
        <taxon>Paracerasibacillus</taxon>
    </lineage>
</organism>
<reference evidence="1 2" key="1">
    <citation type="submission" date="2023-10" db="EMBL/GenBank/DDBJ databases">
        <title>Virgibacillus soli CC-YMP-6 genome.</title>
        <authorList>
            <person name="Miliotis G."/>
            <person name="Sengupta P."/>
            <person name="Hameed A."/>
            <person name="Chuvochina M."/>
            <person name="Mcdonagh F."/>
            <person name="Simpson A.C."/>
            <person name="Singh N.K."/>
            <person name="Rekha P.D."/>
            <person name="Raman K."/>
            <person name="Hugenholtz P."/>
            <person name="Venkateswaran K."/>
        </authorList>
    </citation>
    <scope>NUCLEOTIDE SEQUENCE [LARGE SCALE GENOMIC DNA]</scope>
    <source>
        <strain evidence="1 2">CC-YMP-6</strain>
    </source>
</reference>
<gene>
    <name evidence="1" type="ORF">RWD45_06565</name>
</gene>
<protein>
    <submittedName>
        <fullName evidence="1">Uncharacterized protein</fullName>
    </submittedName>
</protein>
<proteinExistence type="predicted"/>
<name>A0ABU5CPJ8_9BACI</name>
<keyword evidence="2" id="KW-1185">Reference proteome</keyword>
<dbReference type="EMBL" id="JAWDIQ010000001">
    <property type="protein sequence ID" value="MDY0408288.1"/>
    <property type="molecule type" value="Genomic_DNA"/>
</dbReference>
<accession>A0ABU5CPJ8</accession>
<sequence>MGQLLKQIDSYATNGISKQKVEVILKSLYDQVQMMEQKTVLEFEHTIHAYYTTQQQTIASLHQQYASIKRQIL</sequence>
<dbReference type="Proteomes" id="UP001275315">
    <property type="component" value="Unassembled WGS sequence"/>
</dbReference>
<comment type="caution">
    <text evidence="1">The sequence shown here is derived from an EMBL/GenBank/DDBJ whole genome shotgun (WGS) entry which is preliminary data.</text>
</comment>
<evidence type="ECO:0000313" key="2">
    <source>
        <dbReference type="Proteomes" id="UP001275315"/>
    </source>
</evidence>
<evidence type="ECO:0000313" key="1">
    <source>
        <dbReference type="EMBL" id="MDY0408288.1"/>
    </source>
</evidence>
<dbReference type="RefSeq" id="WP_320379033.1">
    <property type="nucleotide sequence ID" value="NZ_JAWDIQ010000001.1"/>
</dbReference>